<proteinExistence type="predicted"/>
<evidence type="ECO:0008006" key="4">
    <source>
        <dbReference type="Google" id="ProtNLM"/>
    </source>
</evidence>
<feature type="signal peptide" evidence="1">
    <location>
        <begin position="1"/>
        <end position="28"/>
    </location>
</feature>
<organism evidence="2 3">
    <name type="scientific">Euroglyphus maynei</name>
    <name type="common">Mayne's house dust mite</name>
    <dbReference type="NCBI Taxonomy" id="6958"/>
    <lineage>
        <taxon>Eukaryota</taxon>
        <taxon>Metazoa</taxon>
        <taxon>Ecdysozoa</taxon>
        <taxon>Arthropoda</taxon>
        <taxon>Chelicerata</taxon>
        <taxon>Arachnida</taxon>
        <taxon>Acari</taxon>
        <taxon>Acariformes</taxon>
        <taxon>Sarcoptiformes</taxon>
        <taxon>Astigmata</taxon>
        <taxon>Psoroptidia</taxon>
        <taxon>Analgoidea</taxon>
        <taxon>Pyroglyphidae</taxon>
        <taxon>Pyroglyphinae</taxon>
        <taxon>Euroglyphus</taxon>
    </lineage>
</organism>
<reference evidence="2 3" key="1">
    <citation type="submission" date="2017-03" db="EMBL/GenBank/DDBJ databases">
        <title>Genome Survey of Euroglyphus maynei.</title>
        <authorList>
            <person name="Arlian L.G."/>
            <person name="Morgan M.S."/>
            <person name="Rider S.D."/>
        </authorList>
    </citation>
    <scope>NUCLEOTIDE SEQUENCE [LARGE SCALE GENOMIC DNA]</scope>
    <source>
        <strain evidence="2">Arlian Lab</strain>
        <tissue evidence="2">Whole body</tissue>
    </source>
</reference>
<dbReference type="AlphaFoldDB" id="A0A1Y3ALR2"/>
<gene>
    <name evidence="2" type="ORF">BLA29_004513</name>
</gene>
<keyword evidence="3" id="KW-1185">Reference proteome</keyword>
<evidence type="ECO:0000256" key="1">
    <source>
        <dbReference type="SAM" id="SignalP"/>
    </source>
</evidence>
<evidence type="ECO:0000313" key="2">
    <source>
        <dbReference type="EMBL" id="OTF69391.1"/>
    </source>
</evidence>
<dbReference type="EMBL" id="MUJZ01070806">
    <property type="protein sequence ID" value="OTF69391.1"/>
    <property type="molecule type" value="Genomic_DNA"/>
</dbReference>
<dbReference type="Proteomes" id="UP000194236">
    <property type="component" value="Unassembled WGS sequence"/>
</dbReference>
<evidence type="ECO:0000313" key="3">
    <source>
        <dbReference type="Proteomes" id="UP000194236"/>
    </source>
</evidence>
<name>A0A1Y3ALR2_EURMA</name>
<comment type="caution">
    <text evidence="2">The sequence shown here is derived from an EMBL/GenBank/DDBJ whole genome shotgun (WGS) entry which is preliminary data.</text>
</comment>
<feature type="chain" id="PRO_5012983080" description="PAP-associated domain-containing protein" evidence="1">
    <location>
        <begin position="29"/>
        <end position="83"/>
    </location>
</feature>
<sequence>MPNEICTKTGQHLHLFWLLFTLIKLKNGLTKPEESIDSNRIRMDFKQAIQPMKNIVWRKLPNGSLYYLAQFFLAYVKNFGIDS</sequence>
<feature type="non-terminal residue" evidence="2">
    <location>
        <position position="83"/>
    </location>
</feature>
<keyword evidence="1" id="KW-0732">Signal</keyword>
<accession>A0A1Y3ALR2</accession>
<protein>
    <recommendedName>
        <fullName evidence="4">PAP-associated domain-containing protein</fullName>
    </recommendedName>
</protein>